<dbReference type="SUPFAM" id="SSF51316">
    <property type="entry name" value="Mss4-like"/>
    <property type="match status" value="1"/>
</dbReference>
<accession>A0A1V8T807</accession>
<proteinExistence type="inferred from homology"/>
<dbReference type="Proteomes" id="UP000192596">
    <property type="component" value="Unassembled WGS sequence"/>
</dbReference>
<reference evidence="7" key="1">
    <citation type="submission" date="2017-03" db="EMBL/GenBank/DDBJ databases">
        <title>Genomes of endolithic fungi from Antarctica.</title>
        <authorList>
            <person name="Coleine C."/>
            <person name="Masonjones S."/>
            <person name="Stajich J.E."/>
        </authorList>
    </citation>
    <scope>NUCLEOTIDE SEQUENCE [LARGE SCALE GENOMIC DNA]</scope>
    <source>
        <strain evidence="7">CCFEE 5527</strain>
    </source>
</reference>
<dbReference type="InterPro" id="IPR011057">
    <property type="entry name" value="Mss4-like_sf"/>
</dbReference>
<dbReference type="PANTHER" id="PTHR33337:SF39">
    <property type="entry name" value="DUF636 DOMAIN PROTEIN (AFU_ORTHOLOGUE AFUA_6G11530)"/>
    <property type="match status" value="1"/>
</dbReference>
<evidence type="ECO:0000313" key="6">
    <source>
        <dbReference type="EMBL" id="OQO07381.1"/>
    </source>
</evidence>
<protein>
    <recommendedName>
        <fullName evidence="5">CENP-V/GFA domain-containing protein</fullName>
    </recommendedName>
</protein>
<evidence type="ECO:0000256" key="3">
    <source>
        <dbReference type="ARBA" id="ARBA00022833"/>
    </source>
</evidence>
<dbReference type="InterPro" id="IPR006913">
    <property type="entry name" value="CENP-V/GFA"/>
</dbReference>
<keyword evidence="4" id="KW-0456">Lyase</keyword>
<dbReference type="GO" id="GO:0046872">
    <property type="term" value="F:metal ion binding"/>
    <property type="evidence" value="ECO:0007669"/>
    <property type="project" value="UniProtKB-KW"/>
</dbReference>
<dbReference type="AlphaFoldDB" id="A0A1V8T807"/>
<keyword evidence="2" id="KW-0479">Metal-binding</keyword>
<evidence type="ECO:0000256" key="2">
    <source>
        <dbReference type="ARBA" id="ARBA00022723"/>
    </source>
</evidence>
<dbReference type="PANTHER" id="PTHR33337">
    <property type="entry name" value="GFA DOMAIN-CONTAINING PROTEIN"/>
    <property type="match status" value="1"/>
</dbReference>
<dbReference type="OrthoDB" id="406544at2759"/>
<dbReference type="Gene3D" id="3.90.1590.10">
    <property type="entry name" value="glutathione-dependent formaldehyde- activating enzyme (gfa)"/>
    <property type="match status" value="1"/>
</dbReference>
<keyword evidence="7" id="KW-1185">Reference proteome</keyword>
<dbReference type="InParanoid" id="A0A1V8T807"/>
<organism evidence="6 7">
    <name type="scientific">Cryoendolithus antarcticus</name>
    <dbReference type="NCBI Taxonomy" id="1507870"/>
    <lineage>
        <taxon>Eukaryota</taxon>
        <taxon>Fungi</taxon>
        <taxon>Dikarya</taxon>
        <taxon>Ascomycota</taxon>
        <taxon>Pezizomycotina</taxon>
        <taxon>Dothideomycetes</taxon>
        <taxon>Dothideomycetidae</taxon>
        <taxon>Cladosporiales</taxon>
        <taxon>Cladosporiaceae</taxon>
        <taxon>Cryoendolithus</taxon>
    </lineage>
</organism>
<evidence type="ECO:0000256" key="1">
    <source>
        <dbReference type="ARBA" id="ARBA00005495"/>
    </source>
</evidence>
<comment type="similarity">
    <text evidence="1">Belongs to the Gfa family.</text>
</comment>
<evidence type="ECO:0000259" key="5">
    <source>
        <dbReference type="PROSITE" id="PS51891"/>
    </source>
</evidence>
<evidence type="ECO:0000256" key="4">
    <source>
        <dbReference type="ARBA" id="ARBA00023239"/>
    </source>
</evidence>
<dbReference type="STRING" id="1507870.A0A1V8T807"/>
<dbReference type="EMBL" id="NAJO01000014">
    <property type="protein sequence ID" value="OQO07381.1"/>
    <property type="molecule type" value="Genomic_DNA"/>
</dbReference>
<dbReference type="GO" id="GO:0016846">
    <property type="term" value="F:carbon-sulfur lyase activity"/>
    <property type="evidence" value="ECO:0007669"/>
    <property type="project" value="InterPro"/>
</dbReference>
<gene>
    <name evidence="6" type="ORF">B0A48_07078</name>
</gene>
<keyword evidence="3" id="KW-0862">Zinc</keyword>
<feature type="domain" description="CENP-V/GFA" evidence="5">
    <location>
        <begin position="140"/>
        <end position="260"/>
    </location>
</feature>
<evidence type="ECO:0000313" key="7">
    <source>
        <dbReference type="Proteomes" id="UP000192596"/>
    </source>
</evidence>
<dbReference type="PROSITE" id="PS51891">
    <property type="entry name" value="CENP_V_GFA"/>
    <property type="match status" value="1"/>
</dbReference>
<sequence>MAEGTFAVKVGPTPHVQIYNLQTETDTPIDLTDHDKQVFEAYNYYVDHGKLPDDADDDMNELVRLYILVDKLGDLTAANHIIDRLIQYSDEQSALPDSETADRISQILAQGSPLRRLLIDWQVRDAGEGITGDDLSQEILAAISRECTRARILEEDEHFCFQEEALFICAVLCHCLNCRRFTGSAFAHNQRYTKAVIAYTNSSRPKVYRDSDTKSGVTLKRSFCSECGSSIFIESEAVEGLVIVHCGVIDDAEARKPKFELFGEERRGWVGDVGGKAKI</sequence>
<comment type="caution">
    <text evidence="6">The sequence shown here is derived from an EMBL/GenBank/DDBJ whole genome shotgun (WGS) entry which is preliminary data.</text>
</comment>
<name>A0A1V8T807_9PEZI</name>
<dbReference type="Pfam" id="PF04828">
    <property type="entry name" value="GFA"/>
    <property type="match status" value="1"/>
</dbReference>